<feature type="binding site" evidence="9">
    <location>
        <position position="494"/>
    </location>
    <ligand>
        <name>Mg(2+)</name>
        <dbReference type="ChEBI" id="CHEBI:18420"/>
    </ligand>
</feature>
<dbReference type="InterPro" id="IPR036456">
    <property type="entry name" value="PNPase_PH_RNA-bd_sf"/>
</dbReference>
<keyword evidence="6 9" id="KW-0479">Metal-binding</keyword>
<dbReference type="CDD" id="cd11364">
    <property type="entry name" value="RNase_PH_PNPase_2"/>
    <property type="match status" value="1"/>
</dbReference>
<dbReference type="HAMAP" id="MF_01595">
    <property type="entry name" value="PNPase"/>
    <property type="match status" value="1"/>
</dbReference>
<dbReference type="SMART" id="SM00316">
    <property type="entry name" value="S1"/>
    <property type="match status" value="1"/>
</dbReference>
<dbReference type="Gene3D" id="3.30.230.70">
    <property type="entry name" value="GHMP Kinase, N-terminal domain"/>
    <property type="match status" value="2"/>
</dbReference>
<comment type="caution">
    <text evidence="12">The sequence shown here is derived from an EMBL/GenBank/DDBJ whole genome shotgun (WGS) entry which is preliminary data.</text>
</comment>
<dbReference type="Gene3D" id="2.40.50.140">
    <property type="entry name" value="Nucleic acid-binding proteins"/>
    <property type="match status" value="1"/>
</dbReference>
<dbReference type="Pfam" id="PF00575">
    <property type="entry name" value="S1"/>
    <property type="match status" value="1"/>
</dbReference>
<dbReference type="Proteomes" id="UP000092626">
    <property type="component" value="Unassembled WGS sequence"/>
</dbReference>
<comment type="cofactor">
    <cofactor evidence="9">
        <name>Mg(2+)</name>
        <dbReference type="ChEBI" id="CHEBI:18420"/>
    </cofactor>
</comment>
<keyword evidence="4 9" id="KW-0808">Transferase</keyword>
<dbReference type="Gene3D" id="3.30.1370.10">
    <property type="entry name" value="K Homology domain, type 1"/>
    <property type="match status" value="1"/>
</dbReference>
<reference evidence="12 13" key="1">
    <citation type="submission" date="2014-11" db="EMBL/GenBank/DDBJ databases">
        <title>Pan-genome of Gallibacterium spp.</title>
        <authorList>
            <person name="Kudirkiene E."/>
            <person name="Bojesen A.M."/>
        </authorList>
    </citation>
    <scope>NUCLEOTIDE SEQUENCE [LARGE SCALE GENOMIC DNA]</scope>
    <source>
        <strain evidence="12 13">59/S3/89</strain>
    </source>
</reference>
<dbReference type="RefSeq" id="WP_065237098.1">
    <property type="nucleotide sequence ID" value="NZ_JTJR01000015.1"/>
</dbReference>
<evidence type="ECO:0000256" key="8">
    <source>
        <dbReference type="ARBA" id="ARBA00022884"/>
    </source>
</evidence>
<dbReference type="Pfam" id="PF03726">
    <property type="entry name" value="PNPase"/>
    <property type="match status" value="1"/>
</dbReference>
<dbReference type="FunFam" id="3.30.230.70:FF:000002">
    <property type="entry name" value="Polyribonucleotide nucleotidyltransferase"/>
    <property type="match status" value="1"/>
</dbReference>
<dbReference type="InterPro" id="IPR012162">
    <property type="entry name" value="PNPase"/>
</dbReference>
<dbReference type="NCBIfam" id="NF008805">
    <property type="entry name" value="PRK11824.1"/>
    <property type="match status" value="1"/>
</dbReference>
<dbReference type="InterPro" id="IPR015847">
    <property type="entry name" value="ExoRNase_PH_dom2"/>
</dbReference>
<dbReference type="CDD" id="cd11363">
    <property type="entry name" value="RNase_PH_PNPase_1"/>
    <property type="match status" value="1"/>
</dbReference>
<dbReference type="SMART" id="SM00322">
    <property type="entry name" value="KH"/>
    <property type="match status" value="1"/>
</dbReference>
<evidence type="ECO:0000256" key="3">
    <source>
        <dbReference type="ARBA" id="ARBA00022490"/>
    </source>
</evidence>
<dbReference type="FunFam" id="3.30.1370.10:FF:000001">
    <property type="entry name" value="Polyribonucleotide nucleotidyltransferase"/>
    <property type="match status" value="1"/>
</dbReference>
<gene>
    <name evidence="9" type="primary">pnp</name>
    <name evidence="12" type="ORF">QV06_04350</name>
</gene>
<dbReference type="EMBL" id="JTJR01000015">
    <property type="protein sequence ID" value="OBX05040.1"/>
    <property type="molecule type" value="Genomic_DNA"/>
</dbReference>
<sequence length="717" mass="78023">MTPFVKQFKYGQHTVTLETGAIARQATAAVMASMDDTSVFVTVVAKKDVKEGQDFFPLTVNYQERSYAAGRIPGGFFKREGRPSEGETLIARLIDRPIRPLFPEGFLNEIQIIATVVSVNPQISPDLVAMIGASAALSLSGVPFNGPIGAARVGFINDQFVLNPTMSEQKQSRLDLVVAGTDKAVLMVESEADILTEEQMLAAVVFGHQQQQVVIEAIKEFTAEAGKPRWDWQAPAKNEILINRIKELSEARLGEAYRITEKQARYEQIDAIKADVCATILAENSEDETITEGKIIDIIHELESRVVRSRILAGEPRIDGRTVDTVRALDICTGVLPRTHGSAIFTRGETQALAITTLGTERDAQIIDELTGERADHFLFHYNFPPYSVGETGLIGSPKRREIGHGRLAKRGVAAVMPTLAEFPYVVRVVSEITESNGSSSMASVCGASLSLMDAGVPIKAAVAGIAMGLVKEEDKFVVLSDILGDEDHLGDMDFKVAGTRTGVTALQMDIKIEGITPEIMQIALNQAKSARMHILNVMEQAIQTPRADISDFAPRIHTMKIDPKKIKDVIGKGGAVIRSLTEETGTSIDIDDDGTVKIAATDNNAAKAVMAKIEDIVAEVEVNKIYQGKVTRIVDFGAFVSVLGNKEGLVHISQISEERVEKVTDYLQVGQEVTVKVVEIDRQGRIRLTMKDLQPTNNNSSAQDEESVIEESSADA</sequence>
<feature type="compositionally biased region" description="Acidic residues" evidence="10">
    <location>
        <begin position="704"/>
        <end position="717"/>
    </location>
</feature>
<dbReference type="PROSITE" id="PS50084">
    <property type="entry name" value="KH_TYPE_1"/>
    <property type="match status" value="1"/>
</dbReference>
<evidence type="ECO:0000259" key="11">
    <source>
        <dbReference type="PROSITE" id="PS50126"/>
    </source>
</evidence>
<dbReference type="PATRIC" id="fig|505345.6.peg.889"/>
<feature type="region of interest" description="Disordered" evidence="10">
    <location>
        <begin position="694"/>
        <end position="717"/>
    </location>
</feature>
<dbReference type="PIRSF" id="PIRSF005499">
    <property type="entry name" value="PNPase"/>
    <property type="match status" value="1"/>
</dbReference>
<name>A0A1A7PV53_9PAST</name>
<accession>A0A1A7PV53</accession>
<evidence type="ECO:0000313" key="13">
    <source>
        <dbReference type="Proteomes" id="UP000092626"/>
    </source>
</evidence>
<dbReference type="InterPro" id="IPR001247">
    <property type="entry name" value="ExoRNase_PH_dom1"/>
</dbReference>
<dbReference type="InterPro" id="IPR004087">
    <property type="entry name" value="KH_dom"/>
</dbReference>
<protein>
    <recommendedName>
        <fullName evidence="9">Polyribonucleotide nucleotidyltransferase</fullName>
        <ecNumber evidence="9">2.7.7.8</ecNumber>
    </recommendedName>
    <alternativeName>
        <fullName evidence="9">Polynucleotide phosphorylase</fullName>
        <shortName evidence="9">PNPase</shortName>
    </alternativeName>
</protein>
<evidence type="ECO:0000256" key="4">
    <source>
        <dbReference type="ARBA" id="ARBA00022679"/>
    </source>
</evidence>
<dbReference type="SUPFAM" id="SSF50249">
    <property type="entry name" value="Nucleic acid-binding proteins"/>
    <property type="match status" value="1"/>
</dbReference>
<dbReference type="InterPro" id="IPR012340">
    <property type="entry name" value="NA-bd_OB-fold"/>
</dbReference>
<keyword evidence="5 9" id="KW-0548">Nucleotidyltransferase</keyword>
<dbReference type="Pfam" id="PF00013">
    <property type="entry name" value="KH_1"/>
    <property type="match status" value="1"/>
</dbReference>
<dbReference type="AlphaFoldDB" id="A0A1A7PV53"/>
<dbReference type="GO" id="GO:0004654">
    <property type="term" value="F:polyribonucleotide nucleotidyltransferase activity"/>
    <property type="evidence" value="ECO:0007669"/>
    <property type="project" value="UniProtKB-UniRule"/>
</dbReference>
<dbReference type="Pfam" id="PF03725">
    <property type="entry name" value="RNase_PH_C"/>
    <property type="match status" value="1"/>
</dbReference>
<organism evidence="12 13">
    <name type="scientific">Gallibacterium genomosp. 3</name>
    <dbReference type="NCBI Taxonomy" id="505345"/>
    <lineage>
        <taxon>Bacteria</taxon>
        <taxon>Pseudomonadati</taxon>
        <taxon>Pseudomonadota</taxon>
        <taxon>Gammaproteobacteria</taxon>
        <taxon>Pasteurellales</taxon>
        <taxon>Pasteurellaceae</taxon>
        <taxon>Gallibacterium</taxon>
    </lineage>
</organism>
<comment type="catalytic activity">
    <reaction evidence="9">
        <text>RNA(n+1) + phosphate = RNA(n) + a ribonucleoside 5'-diphosphate</text>
        <dbReference type="Rhea" id="RHEA:22096"/>
        <dbReference type="Rhea" id="RHEA-COMP:14527"/>
        <dbReference type="Rhea" id="RHEA-COMP:17342"/>
        <dbReference type="ChEBI" id="CHEBI:43474"/>
        <dbReference type="ChEBI" id="CHEBI:57930"/>
        <dbReference type="ChEBI" id="CHEBI:140395"/>
        <dbReference type="EC" id="2.7.7.8"/>
    </reaction>
</comment>
<dbReference type="FunFam" id="3.30.230.70:FF:000001">
    <property type="entry name" value="Polyribonucleotide nucleotidyltransferase"/>
    <property type="match status" value="1"/>
</dbReference>
<keyword evidence="7 9" id="KW-0460">Magnesium</keyword>
<dbReference type="SUPFAM" id="SSF55666">
    <property type="entry name" value="Ribonuclease PH domain 2-like"/>
    <property type="match status" value="2"/>
</dbReference>
<evidence type="ECO:0000313" key="12">
    <source>
        <dbReference type="EMBL" id="OBX05040.1"/>
    </source>
</evidence>
<dbReference type="Pfam" id="PF01138">
    <property type="entry name" value="RNase_PH"/>
    <property type="match status" value="2"/>
</dbReference>
<feature type="domain" description="S1 motif" evidence="11">
    <location>
        <begin position="624"/>
        <end position="692"/>
    </location>
</feature>
<evidence type="ECO:0000256" key="6">
    <source>
        <dbReference type="ARBA" id="ARBA00022723"/>
    </source>
</evidence>
<dbReference type="SUPFAM" id="SSF54211">
    <property type="entry name" value="Ribosomal protein S5 domain 2-like"/>
    <property type="match status" value="2"/>
</dbReference>
<dbReference type="InterPro" id="IPR036612">
    <property type="entry name" value="KH_dom_type_1_sf"/>
</dbReference>
<dbReference type="PROSITE" id="PS50126">
    <property type="entry name" value="S1"/>
    <property type="match status" value="1"/>
</dbReference>
<dbReference type="InterPro" id="IPR036345">
    <property type="entry name" value="ExoRNase_PH_dom2_sf"/>
</dbReference>
<evidence type="ECO:0000256" key="7">
    <source>
        <dbReference type="ARBA" id="ARBA00022842"/>
    </source>
</evidence>
<dbReference type="GO" id="GO:0006402">
    <property type="term" value="P:mRNA catabolic process"/>
    <property type="evidence" value="ECO:0007669"/>
    <property type="project" value="UniProtKB-UniRule"/>
</dbReference>
<evidence type="ECO:0000256" key="2">
    <source>
        <dbReference type="ARBA" id="ARBA00007404"/>
    </source>
</evidence>
<dbReference type="GO" id="GO:0003723">
    <property type="term" value="F:RNA binding"/>
    <property type="evidence" value="ECO:0007669"/>
    <property type="project" value="UniProtKB-UniRule"/>
</dbReference>
<dbReference type="GO" id="GO:0000175">
    <property type="term" value="F:3'-5'-RNA exonuclease activity"/>
    <property type="evidence" value="ECO:0007669"/>
    <property type="project" value="TreeGrafter"/>
</dbReference>
<comment type="subcellular location">
    <subcellularLocation>
        <location evidence="1 9">Cytoplasm</location>
    </subcellularLocation>
</comment>
<dbReference type="FunFam" id="2.40.50.140:FF:000023">
    <property type="entry name" value="Polyribonucleotide nucleotidyltransferase"/>
    <property type="match status" value="1"/>
</dbReference>
<evidence type="ECO:0000256" key="1">
    <source>
        <dbReference type="ARBA" id="ARBA00004496"/>
    </source>
</evidence>
<dbReference type="InterPro" id="IPR003029">
    <property type="entry name" value="S1_domain"/>
</dbReference>
<dbReference type="InterPro" id="IPR015848">
    <property type="entry name" value="PNPase_PH_RNA-bd_bac/org-type"/>
</dbReference>
<dbReference type="EC" id="2.7.7.8" evidence="9"/>
<dbReference type="GO" id="GO:0006396">
    <property type="term" value="P:RNA processing"/>
    <property type="evidence" value="ECO:0007669"/>
    <property type="project" value="InterPro"/>
</dbReference>
<dbReference type="InterPro" id="IPR004088">
    <property type="entry name" value="KH_dom_type_1"/>
</dbReference>
<dbReference type="GO" id="GO:0000287">
    <property type="term" value="F:magnesium ion binding"/>
    <property type="evidence" value="ECO:0007669"/>
    <property type="project" value="UniProtKB-UniRule"/>
</dbReference>
<comment type="similarity">
    <text evidence="2 9">Belongs to the polyribonucleotide nucleotidyltransferase family.</text>
</comment>
<evidence type="ECO:0000256" key="5">
    <source>
        <dbReference type="ARBA" id="ARBA00022695"/>
    </source>
</evidence>
<evidence type="ECO:0000256" key="10">
    <source>
        <dbReference type="SAM" id="MobiDB-lite"/>
    </source>
</evidence>
<dbReference type="STRING" id="505345.QV06_04350"/>
<dbReference type="CDD" id="cd02393">
    <property type="entry name" value="KH-I_PNPase"/>
    <property type="match status" value="1"/>
</dbReference>
<comment type="function">
    <text evidence="9">Involved in mRNA degradation. Catalyzes the phosphorolysis of single-stranded polyribonucleotides processively in the 3'- to 5'-direction.</text>
</comment>
<dbReference type="PANTHER" id="PTHR11252:SF0">
    <property type="entry name" value="POLYRIBONUCLEOTIDE NUCLEOTIDYLTRANSFERASE 1, MITOCHONDRIAL"/>
    <property type="match status" value="1"/>
</dbReference>
<comment type="subunit">
    <text evidence="9">Component of the RNA degradosome, which is a multiprotein complex involved in RNA processing and mRNA degradation.</text>
</comment>
<feature type="binding site" evidence="9">
    <location>
        <position position="488"/>
    </location>
    <ligand>
        <name>Mg(2+)</name>
        <dbReference type="ChEBI" id="CHEBI:18420"/>
    </ligand>
</feature>
<dbReference type="PANTHER" id="PTHR11252">
    <property type="entry name" value="POLYRIBONUCLEOTIDE NUCLEOTIDYLTRANSFERASE"/>
    <property type="match status" value="1"/>
</dbReference>
<keyword evidence="3 9" id="KW-0963">Cytoplasm</keyword>
<dbReference type="GO" id="GO:0005829">
    <property type="term" value="C:cytosol"/>
    <property type="evidence" value="ECO:0007669"/>
    <property type="project" value="TreeGrafter"/>
</dbReference>
<dbReference type="SUPFAM" id="SSF54791">
    <property type="entry name" value="Eukaryotic type KH-domain (KH-domain type I)"/>
    <property type="match status" value="1"/>
</dbReference>
<proteinExistence type="inferred from homology"/>
<dbReference type="CDD" id="cd04472">
    <property type="entry name" value="S1_PNPase"/>
    <property type="match status" value="1"/>
</dbReference>
<dbReference type="InterPro" id="IPR020568">
    <property type="entry name" value="Ribosomal_Su5_D2-typ_SF"/>
</dbReference>
<keyword evidence="8 9" id="KW-0694">RNA-binding</keyword>
<dbReference type="InterPro" id="IPR027408">
    <property type="entry name" value="PNPase/RNase_PH_dom_sf"/>
</dbReference>
<dbReference type="SUPFAM" id="SSF46915">
    <property type="entry name" value="Polynucleotide phosphorylase/guanosine pentaphosphate synthase (PNPase/GPSI), domain 3"/>
    <property type="match status" value="1"/>
</dbReference>
<dbReference type="NCBIfam" id="TIGR03591">
    <property type="entry name" value="polynuc_phos"/>
    <property type="match status" value="1"/>
</dbReference>
<evidence type="ECO:0000256" key="9">
    <source>
        <dbReference type="HAMAP-Rule" id="MF_01595"/>
    </source>
</evidence>